<dbReference type="AlphaFoldDB" id="A0AAN4YA59"/>
<evidence type="ECO:0000256" key="2">
    <source>
        <dbReference type="ARBA" id="ARBA00022553"/>
    </source>
</evidence>
<keyword evidence="2" id="KW-0597">Phosphoprotein</keyword>
<dbReference type="EMBL" id="BSYA01000016">
    <property type="protein sequence ID" value="GMG25133.1"/>
    <property type="molecule type" value="Genomic_DNA"/>
</dbReference>
<accession>A0AAN4YA59</accession>
<comment type="caution">
    <text evidence="4">The sequence shown here is derived from an EMBL/GenBank/DDBJ whole genome shotgun (WGS) entry which is preliminary data.</text>
</comment>
<feature type="domain" description="Thioester reductase (TE)" evidence="3">
    <location>
        <begin position="107"/>
        <end position="202"/>
    </location>
</feature>
<dbReference type="InterPro" id="IPR036291">
    <property type="entry name" value="NAD(P)-bd_dom_sf"/>
</dbReference>
<organism evidence="4 5">
    <name type="scientific">Aspergillus oryzae</name>
    <name type="common">Yellow koji mold</name>
    <dbReference type="NCBI Taxonomy" id="5062"/>
    <lineage>
        <taxon>Eukaryota</taxon>
        <taxon>Fungi</taxon>
        <taxon>Dikarya</taxon>
        <taxon>Ascomycota</taxon>
        <taxon>Pezizomycotina</taxon>
        <taxon>Eurotiomycetes</taxon>
        <taxon>Eurotiomycetidae</taxon>
        <taxon>Eurotiales</taxon>
        <taxon>Aspergillaceae</taxon>
        <taxon>Aspergillus</taxon>
        <taxon>Aspergillus subgen. Circumdati</taxon>
    </lineage>
</organism>
<dbReference type="SUPFAM" id="SSF51735">
    <property type="entry name" value="NAD(P)-binding Rossmann-fold domains"/>
    <property type="match status" value="1"/>
</dbReference>
<reference evidence="4" key="1">
    <citation type="submission" date="2023-04" db="EMBL/GenBank/DDBJ databases">
        <title>Aspergillus oryzae NBRC 4228.</title>
        <authorList>
            <person name="Ichikawa N."/>
            <person name="Sato H."/>
            <person name="Tonouchi N."/>
        </authorList>
    </citation>
    <scope>NUCLEOTIDE SEQUENCE</scope>
    <source>
        <strain evidence="4">NBRC 4228</strain>
    </source>
</reference>
<name>A0AAN4YA59_ASPOZ</name>
<dbReference type="PANTHER" id="PTHR43439">
    <property type="entry name" value="PHENYLACETATE-COENZYME A LIGASE"/>
    <property type="match status" value="1"/>
</dbReference>
<dbReference type="PANTHER" id="PTHR43439:SF2">
    <property type="entry name" value="ENZYME, PUTATIVE (JCVI)-RELATED"/>
    <property type="match status" value="1"/>
</dbReference>
<keyword evidence="1" id="KW-0596">Phosphopantetheine</keyword>
<sequence length="284" mass="30905">MEQDIQDSQNLSGEFRSLVTNSSTLGVSRKFRLYASRIAVTGGGRGTGLIRVLQLSGFWLQSDVLQMLQSTTTLVITMPGLLISTSPWHHSSLTCSTMGHSTTTCFTPEELITATTPAPNGYANSKCLAEHLLAQAAKQSSLHTFARVGQIAGPVRSPRLRNKTEWFPRSCPELLHVGSLPNTLGSALDRIDWVPVGLLAEVLVDLALSKNKTANESVDVFQPMNLYPLTWEALRPIVEDALLKTSAKKLKSFPSKTRSGASGRTSRRPALAAMFLATRSCRHS</sequence>
<evidence type="ECO:0000313" key="4">
    <source>
        <dbReference type="EMBL" id="GMG25133.1"/>
    </source>
</evidence>
<proteinExistence type="predicted"/>
<dbReference type="Gene3D" id="3.40.50.720">
    <property type="entry name" value="NAD(P)-binding Rossmann-like Domain"/>
    <property type="match status" value="1"/>
</dbReference>
<evidence type="ECO:0000259" key="3">
    <source>
        <dbReference type="Pfam" id="PF07993"/>
    </source>
</evidence>
<dbReference type="Pfam" id="PF07993">
    <property type="entry name" value="NAD_binding_4"/>
    <property type="match status" value="1"/>
</dbReference>
<dbReference type="InterPro" id="IPR051414">
    <property type="entry name" value="Adenylate-forming_Reductase"/>
</dbReference>
<protein>
    <submittedName>
        <fullName evidence="4">Unnamed protein product</fullName>
    </submittedName>
</protein>
<evidence type="ECO:0000313" key="5">
    <source>
        <dbReference type="Proteomes" id="UP001165205"/>
    </source>
</evidence>
<gene>
    <name evidence="4" type="ORF">Aory04_000224200</name>
</gene>
<dbReference type="InterPro" id="IPR013120">
    <property type="entry name" value="FAR_NAD-bd"/>
</dbReference>
<dbReference type="Proteomes" id="UP001165205">
    <property type="component" value="Unassembled WGS sequence"/>
</dbReference>
<evidence type="ECO:0000256" key="1">
    <source>
        <dbReference type="ARBA" id="ARBA00022450"/>
    </source>
</evidence>